<organism evidence="1 2">
    <name type="scientific">Vigna mungo</name>
    <name type="common">Black gram</name>
    <name type="synonym">Phaseolus mungo</name>
    <dbReference type="NCBI Taxonomy" id="3915"/>
    <lineage>
        <taxon>Eukaryota</taxon>
        <taxon>Viridiplantae</taxon>
        <taxon>Streptophyta</taxon>
        <taxon>Embryophyta</taxon>
        <taxon>Tracheophyta</taxon>
        <taxon>Spermatophyta</taxon>
        <taxon>Magnoliopsida</taxon>
        <taxon>eudicotyledons</taxon>
        <taxon>Gunneridae</taxon>
        <taxon>Pentapetalae</taxon>
        <taxon>rosids</taxon>
        <taxon>fabids</taxon>
        <taxon>Fabales</taxon>
        <taxon>Fabaceae</taxon>
        <taxon>Papilionoideae</taxon>
        <taxon>50 kb inversion clade</taxon>
        <taxon>NPAAA clade</taxon>
        <taxon>indigoferoid/millettioid clade</taxon>
        <taxon>Phaseoleae</taxon>
        <taxon>Vigna</taxon>
    </lineage>
</organism>
<sequence>MLLSFPPIMYSLFKSEGRRLSFNHVGVFSPGKPSRFNFSKPCGRRISIFLYLVLDDTPHDILRHLTSEFLRLSNSLAWITASLPMCMLNRFNFLKFARSDIVGVLSELPTTNPLSTWSSVSFPIPFGILSNK</sequence>
<evidence type="ECO:0000313" key="1">
    <source>
        <dbReference type="EMBL" id="WVY92621.1"/>
    </source>
</evidence>
<gene>
    <name evidence="1" type="ORF">V8G54_031709</name>
</gene>
<protein>
    <submittedName>
        <fullName evidence="1">Uncharacterized protein</fullName>
    </submittedName>
</protein>
<evidence type="ECO:0000313" key="2">
    <source>
        <dbReference type="Proteomes" id="UP001374535"/>
    </source>
</evidence>
<dbReference type="Proteomes" id="UP001374535">
    <property type="component" value="Chromosome 10"/>
</dbReference>
<dbReference type="EMBL" id="CP144691">
    <property type="protein sequence ID" value="WVY92621.1"/>
    <property type="molecule type" value="Genomic_DNA"/>
</dbReference>
<accession>A0AAQ3RG22</accession>
<name>A0AAQ3RG22_VIGMU</name>
<reference evidence="1 2" key="1">
    <citation type="journal article" date="2023" name="Life. Sci Alliance">
        <title>Evolutionary insights into 3D genome organization and epigenetic landscape of Vigna mungo.</title>
        <authorList>
            <person name="Junaid A."/>
            <person name="Singh B."/>
            <person name="Bhatia S."/>
        </authorList>
    </citation>
    <scope>NUCLEOTIDE SEQUENCE [LARGE SCALE GENOMIC DNA]</scope>
    <source>
        <strain evidence="1">Urdbean</strain>
    </source>
</reference>
<dbReference type="AlphaFoldDB" id="A0AAQ3RG22"/>
<proteinExistence type="predicted"/>
<keyword evidence="2" id="KW-1185">Reference proteome</keyword>